<dbReference type="GO" id="GO:0004175">
    <property type="term" value="F:endopeptidase activity"/>
    <property type="evidence" value="ECO:0007669"/>
    <property type="project" value="TreeGrafter"/>
</dbReference>
<evidence type="ECO:0000259" key="2">
    <source>
        <dbReference type="SMART" id="SM00245"/>
    </source>
</evidence>
<feature type="domain" description="Tail specific protease" evidence="2">
    <location>
        <begin position="206"/>
        <end position="427"/>
    </location>
</feature>
<dbReference type="InterPro" id="IPR005151">
    <property type="entry name" value="Tail-specific_protease"/>
</dbReference>
<dbReference type="AlphaFoldDB" id="A0AAF0CH68"/>
<dbReference type="Pfam" id="PF03572">
    <property type="entry name" value="Peptidase_S41"/>
    <property type="match status" value="1"/>
</dbReference>
<feature type="signal peptide" evidence="1">
    <location>
        <begin position="1"/>
        <end position="26"/>
    </location>
</feature>
<name>A0AAF0CH68_9PROT</name>
<dbReference type="SMART" id="SM00245">
    <property type="entry name" value="TSPc"/>
    <property type="match status" value="1"/>
</dbReference>
<keyword evidence="4" id="KW-1185">Reference proteome</keyword>
<dbReference type="KEGG" id="hfl:PUV54_13090"/>
<dbReference type="Gene3D" id="3.90.226.10">
    <property type="entry name" value="2-enoyl-CoA Hydratase, Chain A, domain 1"/>
    <property type="match status" value="1"/>
</dbReference>
<proteinExistence type="predicted"/>
<evidence type="ECO:0000313" key="3">
    <source>
        <dbReference type="EMBL" id="WDI33254.1"/>
    </source>
</evidence>
<feature type="chain" id="PRO_5042275993" evidence="1">
    <location>
        <begin position="27"/>
        <end position="446"/>
    </location>
</feature>
<protein>
    <submittedName>
        <fullName evidence="3">S41 family peptidase</fullName>
    </submittedName>
</protein>
<dbReference type="EMBL" id="CP118166">
    <property type="protein sequence ID" value="WDI33254.1"/>
    <property type="molecule type" value="Genomic_DNA"/>
</dbReference>
<dbReference type="RefSeq" id="WP_274495228.1">
    <property type="nucleotide sequence ID" value="NZ_CP118166.1"/>
</dbReference>
<evidence type="ECO:0000313" key="4">
    <source>
        <dbReference type="Proteomes" id="UP001214043"/>
    </source>
</evidence>
<gene>
    <name evidence="3" type="ORF">PUV54_13090</name>
</gene>
<reference evidence="3" key="1">
    <citation type="submission" date="2023-02" db="EMBL/GenBank/DDBJ databases">
        <title>Genome sequence of Hyphococcus flavus.</title>
        <authorList>
            <person name="Rong J.-C."/>
            <person name="Zhao Q."/>
            <person name="Yi M."/>
            <person name="Wu J.-Y."/>
        </authorList>
    </citation>
    <scope>NUCLEOTIDE SEQUENCE</scope>
    <source>
        <strain evidence="3">MCCC 1K03223</strain>
    </source>
</reference>
<dbReference type="InterPro" id="IPR029045">
    <property type="entry name" value="ClpP/crotonase-like_dom_sf"/>
</dbReference>
<dbReference type="Proteomes" id="UP001214043">
    <property type="component" value="Chromosome"/>
</dbReference>
<organism evidence="3 4">
    <name type="scientific">Hyphococcus flavus</name>
    <dbReference type="NCBI Taxonomy" id="1866326"/>
    <lineage>
        <taxon>Bacteria</taxon>
        <taxon>Pseudomonadati</taxon>
        <taxon>Pseudomonadota</taxon>
        <taxon>Alphaproteobacteria</taxon>
        <taxon>Parvularculales</taxon>
        <taxon>Parvularculaceae</taxon>
        <taxon>Hyphococcus</taxon>
    </lineage>
</organism>
<accession>A0AAF0CH68</accession>
<sequence length="446" mass="48846">MRVKNILSWVFLVLLCASCVSYTTVADSDPSYTHKQISEDFTAFMSFVRETHPDIQYSATIEELTKAEETVLASLKQSMTVRDAWMAMALINPYFKDAHVGVRRPVAALETYQSDGGLLYPGSVVVGDGGSLLVGPVNPNTGLSTGDRIVSINGVRAEDILATIKPRMRGETEKLRQLLVERYFPEYFWIAYGGFDAYTVRVERNGRARTVKLKDSQQGKTIGEEDLWSYSVMRGNVGYLNVTTFGIEHRDAFEEFLSSAFSQIKADSVGKLIIDLRENGGGARDLSDLLMGYLTAEPYSAISSVKARVTEQNIGLIPGATLGSVVTMPFQQLVTPADNPLRFDGEIYVIIGAQTYSQAIVFAATLQDYSIATIAGEETEGPANQTGQVQLFTMPNTGIEGLSPIYIFTRASGDTSRSGVIPDVHIRNEPLDPMGSVDALIEVIIR</sequence>
<dbReference type="PANTHER" id="PTHR32060:SF30">
    <property type="entry name" value="CARBOXY-TERMINAL PROCESSING PROTEASE CTPA"/>
    <property type="match status" value="1"/>
</dbReference>
<dbReference type="SUPFAM" id="SSF52096">
    <property type="entry name" value="ClpP/crotonase"/>
    <property type="match status" value="1"/>
</dbReference>
<dbReference type="GO" id="GO:0008236">
    <property type="term" value="F:serine-type peptidase activity"/>
    <property type="evidence" value="ECO:0007669"/>
    <property type="project" value="InterPro"/>
</dbReference>
<dbReference type="GO" id="GO:0006508">
    <property type="term" value="P:proteolysis"/>
    <property type="evidence" value="ECO:0007669"/>
    <property type="project" value="InterPro"/>
</dbReference>
<keyword evidence="1" id="KW-0732">Signal</keyword>
<dbReference type="PANTHER" id="PTHR32060">
    <property type="entry name" value="TAIL-SPECIFIC PROTEASE"/>
    <property type="match status" value="1"/>
</dbReference>
<evidence type="ECO:0000256" key="1">
    <source>
        <dbReference type="SAM" id="SignalP"/>
    </source>
</evidence>
<dbReference type="GO" id="GO:0030288">
    <property type="term" value="C:outer membrane-bounded periplasmic space"/>
    <property type="evidence" value="ECO:0007669"/>
    <property type="project" value="TreeGrafter"/>
</dbReference>
<dbReference type="GO" id="GO:0007165">
    <property type="term" value="P:signal transduction"/>
    <property type="evidence" value="ECO:0007669"/>
    <property type="project" value="TreeGrafter"/>
</dbReference>